<dbReference type="GO" id="GO:0004378">
    <property type="term" value="F:GDP-Man:Man(1)GlcNAc(2)-PP-Dol alpha-1,3-mannosyltransferase activity"/>
    <property type="evidence" value="ECO:0007669"/>
    <property type="project" value="InterPro"/>
</dbReference>
<dbReference type="GO" id="GO:0012505">
    <property type="term" value="C:endomembrane system"/>
    <property type="evidence" value="ECO:0007669"/>
    <property type="project" value="TreeGrafter"/>
</dbReference>
<reference evidence="3" key="1">
    <citation type="journal article" date="2015" name="Proc. Natl. Acad. Sci. U.S.A.">
        <title>Networks of energetic and metabolic interactions define dynamics in microbial communities.</title>
        <authorList>
            <person name="Embree M."/>
            <person name="Liu J.K."/>
            <person name="Al-Bassam M.M."/>
            <person name="Zengler K."/>
        </authorList>
    </citation>
    <scope>NUCLEOTIDE SEQUENCE</scope>
</reference>
<accession>A0A0W8FK30</accession>
<protein>
    <submittedName>
        <fullName evidence="3">Mannosyltransferase</fullName>
    </submittedName>
</protein>
<evidence type="ECO:0000259" key="2">
    <source>
        <dbReference type="Pfam" id="PF00534"/>
    </source>
</evidence>
<dbReference type="PANTHER" id="PTHR45918:SF1">
    <property type="entry name" value="ALPHA-1,3_1,6-MANNOSYLTRANSFERASE ALG2"/>
    <property type="match status" value="1"/>
</dbReference>
<dbReference type="AlphaFoldDB" id="A0A0W8FK30"/>
<dbReference type="Pfam" id="PF00534">
    <property type="entry name" value="Glycos_transf_1"/>
    <property type="match status" value="1"/>
</dbReference>
<dbReference type="InterPro" id="IPR027054">
    <property type="entry name" value="ALG2"/>
</dbReference>
<comment type="caution">
    <text evidence="3">The sequence shown here is derived from an EMBL/GenBank/DDBJ whole genome shotgun (WGS) entry which is preliminary data.</text>
</comment>
<dbReference type="EMBL" id="LNQE01001085">
    <property type="protein sequence ID" value="KUG21231.1"/>
    <property type="molecule type" value="Genomic_DNA"/>
</dbReference>
<dbReference type="InterPro" id="IPR001296">
    <property type="entry name" value="Glyco_trans_1"/>
</dbReference>
<evidence type="ECO:0000256" key="1">
    <source>
        <dbReference type="ARBA" id="ARBA00022679"/>
    </source>
</evidence>
<evidence type="ECO:0000313" key="3">
    <source>
        <dbReference type="EMBL" id="KUG21231.1"/>
    </source>
</evidence>
<dbReference type="PANTHER" id="PTHR45918">
    <property type="entry name" value="ALPHA-1,3/1,6-MANNOSYLTRANSFERASE ALG2"/>
    <property type="match status" value="1"/>
</dbReference>
<keyword evidence="1 3" id="KW-0808">Transferase</keyword>
<dbReference type="Gene3D" id="3.40.50.2000">
    <property type="entry name" value="Glycogen Phosphorylase B"/>
    <property type="match status" value="1"/>
</dbReference>
<proteinExistence type="predicted"/>
<gene>
    <name evidence="3" type="ORF">ASZ90_009013</name>
</gene>
<name>A0A0W8FK30_9ZZZZ</name>
<sequence>MRLAENLPPNVELLGEVPEGRLLDLYARCRGLVCTALDEDFGLTPVEAMAAGKPVVAVAEGGFCETVTPETGMLVEADAAKIAGAVAAVSADPGRFRDACLARAKIFDRSAFEEQIRRVVHDAS</sequence>
<keyword evidence="3" id="KW-0328">Glycosyltransferase</keyword>
<dbReference type="SUPFAM" id="SSF53756">
    <property type="entry name" value="UDP-Glycosyltransferase/glycogen phosphorylase"/>
    <property type="match status" value="1"/>
</dbReference>
<organism evidence="3">
    <name type="scientific">hydrocarbon metagenome</name>
    <dbReference type="NCBI Taxonomy" id="938273"/>
    <lineage>
        <taxon>unclassified sequences</taxon>
        <taxon>metagenomes</taxon>
        <taxon>ecological metagenomes</taxon>
    </lineage>
</organism>
<feature type="domain" description="Glycosyl transferase family 1" evidence="2">
    <location>
        <begin position="4"/>
        <end position="100"/>
    </location>
</feature>